<dbReference type="AlphaFoldDB" id="A0A9W8CP20"/>
<name>A0A9W8CP20_9FUNG</name>
<evidence type="ECO:0000313" key="3">
    <source>
        <dbReference type="EMBL" id="KAJ1720850.1"/>
    </source>
</evidence>
<dbReference type="Pfam" id="PF07859">
    <property type="entry name" value="Abhydrolase_3"/>
    <property type="match status" value="1"/>
</dbReference>
<comment type="caution">
    <text evidence="3">The sequence shown here is derived from an EMBL/GenBank/DDBJ whole genome shotgun (WGS) entry which is preliminary data.</text>
</comment>
<feature type="non-terminal residue" evidence="3">
    <location>
        <position position="1"/>
    </location>
</feature>
<dbReference type="GO" id="GO:0004771">
    <property type="term" value="F:sterol ester esterase activity"/>
    <property type="evidence" value="ECO:0007669"/>
    <property type="project" value="TreeGrafter"/>
</dbReference>
<dbReference type="OrthoDB" id="5570009at2759"/>
<dbReference type="Proteomes" id="UP001143981">
    <property type="component" value="Unassembled WGS sequence"/>
</dbReference>
<accession>A0A9W8CP20</accession>
<feature type="domain" description="Alpha/beta hydrolase fold-3" evidence="2">
    <location>
        <begin position="113"/>
        <end position="169"/>
    </location>
</feature>
<dbReference type="GO" id="GO:0005829">
    <property type="term" value="C:cytosol"/>
    <property type="evidence" value="ECO:0007669"/>
    <property type="project" value="TreeGrafter"/>
</dbReference>
<evidence type="ECO:0000259" key="2">
    <source>
        <dbReference type="Pfam" id="PF07859"/>
    </source>
</evidence>
<evidence type="ECO:0000313" key="4">
    <source>
        <dbReference type="Proteomes" id="UP001143981"/>
    </source>
</evidence>
<dbReference type="InterPro" id="IPR013094">
    <property type="entry name" value="AB_hydrolase_3"/>
</dbReference>
<feature type="non-terminal residue" evidence="3">
    <location>
        <position position="170"/>
    </location>
</feature>
<keyword evidence="1" id="KW-0732">Signal</keyword>
<dbReference type="SUPFAM" id="SSF53474">
    <property type="entry name" value="alpha/beta-Hydrolases"/>
    <property type="match status" value="1"/>
</dbReference>
<dbReference type="GO" id="GO:0019433">
    <property type="term" value="P:triglyceride catabolic process"/>
    <property type="evidence" value="ECO:0007669"/>
    <property type="project" value="TreeGrafter"/>
</dbReference>
<reference evidence="3" key="1">
    <citation type="submission" date="2022-07" db="EMBL/GenBank/DDBJ databases">
        <title>Phylogenomic reconstructions and comparative analyses of Kickxellomycotina fungi.</title>
        <authorList>
            <person name="Reynolds N.K."/>
            <person name="Stajich J.E."/>
            <person name="Barry K."/>
            <person name="Grigoriev I.V."/>
            <person name="Crous P."/>
            <person name="Smith M.E."/>
        </authorList>
    </citation>
    <scope>NUCLEOTIDE SEQUENCE</scope>
    <source>
        <strain evidence="3">BCRC 34381</strain>
    </source>
</reference>
<keyword evidence="4" id="KW-1185">Reference proteome</keyword>
<protein>
    <recommendedName>
        <fullName evidence="2">Alpha/beta hydrolase fold-3 domain-containing protein</fullName>
    </recommendedName>
</protein>
<dbReference type="PANTHER" id="PTHR23025:SF3">
    <property type="entry name" value="HORMONE-SENSITIVE LIPASE"/>
    <property type="match status" value="1"/>
</dbReference>
<gene>
    <name evidence="3" type="ORF">LPJ61_006114</name>
</gene>
<organism evidence="3 4">
    <name type="scientific">Coemansia biformis</name>
    <dbReference type="NCBI Taxonomy" id="1286918"/>
    <lineage>
        <taxon>Eukaryota</taxon>
        <taxon>Fungi</taxon>
        <taxon>Fungi incertae sedis</taxon>
        <taxon>Zoopagomycota</taxon>
        <taxon>Kickxellomycotina</taxon>
        <taxon>Kickxellomycetes</taxon>
        <taxon>Kickxellales</taxon>
        <taxon>Kickxellaceae</taxon>
        <taxon>Coemansia</taxon>
    </lineage>
</organism>
<dbReference type="Gene3D" id="3.40.50.1820">
    <property type="entry name" value="alpha/beta hydrolase"/>
    <property type="match status" value="1"/>
</dbReference>
<dbReference type="InterPro" id="IPR029058">
    <property type="entry name" value="AB_hydrolase_fold"/>
</dbReference>
<feature type="signal peptide" evidence="1">
    <location>
        <begin position="1"/>
        <end position="21"/>
    </location>
</feature>
<evidence type="ECO:0000256" key="1">
    <source>
        <dbReference type="SAM" id="SignalP"/>
    </source>
</evidence>
<dbReference type="PANTHER" id="PTHR23025">
    <property type="entry name" value="TRIACYLGLYCEROL LIPASE"/>
    <property type="match status" value="1"/>
</dbReference>
<sequence>WLRHIMSLLFSLYYLIYTNRAVEKVRKVRALITIDHLRVSWNKGVDNPLLRFVRRMHTCRLSVNRVVHVPNAKGSPQSSCGRLSEIADLDPAECHIMFAGDADAFARCRSIVLNYPGGGFVAMGPECHSDYLSAWAAKTGAVVVSVDYAKAPEYPYPYAIDQCYEVYREI</sequence>
<dbReference type="GO" id="GO:0004806">
    <property type="term" value="F:triacylglycerol lipase activity"/>
    <property type="evidence" value="ECO:0007669"/>
    <property type="project" value="TreeGrafter"/>
</dbReference>
<proteinExistence type="predicted"/>
<dbReference type="EMBL" id="JANBOI010002598">
    <property type="protein sequence ID" value="KAJ1720850.1"/>
    <property type="molecule type" value="Genomic_DNA"/>
</dbReference>
<feature type="chain" id="PRO_5040750095" description="Alpha/beta hydrolase fold-3 domain-containing protein" evidence="1">
    <location>
        <begin position="22"/>
        <end position="170"/>
    </location>
</feature>